<proteinExistence type="predicted"/>
<feature type="transmembrane region" description="Helical" evidence="2">
    <location>
        <begin position="246"/>
        <end position="266"/>
    </location>
</feature>
<sequence length="470" mass="49722">MRTARDPWTDLLRIAALGMVILYHSTFIGPQVYPQFLARHLVFAHQIGASVLLVISAHLAAGSLADPAHATLRWWFSRLARLLPGFVVGTLAATLAFDWLAPAGMYRASVGDLLANLAMLWNWNGYHHWDYVDGSYWTLPLQLAAFSLAPWLRRSRLGGGRGLRVLLWAAVLVPLAQWPLAQGAGGIYDSVVDGLGLYRWHLLVAGVATWMLGNGRLRPAQGAGLLAVCVAAHAVQNGWWSPTAGLVTDGWSVLGVGLGIVALLLAPRARGIAPPRPVAGLSARFAGISYGVYLVHQTLGYVLMLRLQEWFGAGPTVQTLAMVAQAVLLGAAMTRYVERPAHRVLLRWFDGVERASEGEGPPHRTSDDQPWPGASGVSPGSGVSGPGWSGVSPGSGVSAVAVDAGTAAGTAAGAVVLARASPVLPAASSTAAAPATTRYLVRMGGVSSRWSEGRTHRASRVGDETRMCRS</sequence>
<feature type="transmembrane region" description="Helical" evidence="2">
    <location>
        <begin position="82"/>
        <end position="101"/>
    </location>
</feature>
<evidence type="ECO:0000313" key="5">
    <source>
        <dbReference type="Proteomes" id="UP001199469"/>
    </source>
</evidence>
<dbReference type="RefSeq" id="WP_230737215.1">
    <property type="nucleotide sequence ID" value="NZ_JAJNDB010000004.1"/>
</dbReference>
<keyword evidence="4" id="KW-0808">Transferase</keyword>
<feature type="region of interest" description="Disordered" evidence="1">
    <location>
        <begin position="451"/>
        <end position="470"/>
    </location>
</feature>
<evidence type="ECO:0000313" key="4">
    <source>
        <dbReference type="EMBL" id="MCD2195783.1"/>
    </source>
</evidence>
<keyword evidence="2" id="KW-0472">Membrane</keyword>
<evidence type="ECO:0000256" key="2">
    <source>
        <dbReference type="SAM" id="Phobius"/>
    </source>
</evidence>
<feature type="compositionally biased region" description="Low complexity" evidence="1">
    <location>
        <begin position="370"/>
        <end position="381"/>
    </location>
</feature>
<feature type="transmembrane region" description="Helical" evidence="2">
    <location>
        <begin position="278"/>
        <end position="296"/>
    </location>
</feature>
<dbReference type="EMBL" id="JAJNDB010000004">
    <property type="protein sequence ID" value="MCD2195783.1"/>
    <property type="molecule type" value="Genomic_DNA"/>
</dbReference>
<name>A0ABS8PC28_9PSEU</name>
<keyword evidence="5" id="KW-1185">Reference proteome</keyword>
<feature type="transmembrane region" description="Helical" evidence="2">
    <location>
        <begin position="165"/>
        <end position="185"/>
    </location>
</feature>
<evidence type="ECO:0000259" key="3">
    <source>
        <dbReference type="Pfam" id="PF01757"/>
    </source>
</evidence>
<feature type="transmembrane region" description="Helical" evidence="2">
    <location>
        <begin position="41"/>
        <end position="61"/>
    </location>
</feature>
<keyword evidence="4" id="KW-0012">Acyltransferase</keyword>
<evidence type="ECO:0000256" key="1">
    <source>
        <dbReference type="SAM" id="MobiDB-lite"/>
    </source>
</evidence>
<feature type="compositionally biased region" description="Basic and acidic residues" evidence="1">
    <location>
        <begin position="355"/>
        <end position="367"/>
    </location>
</feature>
<dbReference type="GO" id="GO:0016746">
    <property type="term" value="F:acyltransferase activity"/>
    <property type="evidence" value="ECO:0007669"/>
    <property type="project" value="UniProtKB-KW"/>
</dbReference>
<keyword evidence="2" id="KW-1133">Transmembrane helix</keyword>
<keyword evidence="2" id="KW-0812">Transmembrane</keyword>
<organism evidence="4 5">
    <name type="scientific">Actinomycetospora endophytica</name>
    <dbReference type="NCBI Taxonomy" id="2291215"/>
    <lineage>
        <taxon>Bacteria</taxon>
        <taxon>Bacillati</taxon>
        <taxon>Actinomycetota</taxon>
        <taxon>Actinomycetes</taxon>
        <taxon>Pseudonocardiales</taxon>
        <taxon>Pseudonocardiaceae</taxon>
        <taxon>Actinomycetospora</taxon>
    </lineage>
</organism>
<comment type="caution">
    <text evidence="4">The sequence shown here is derived from an EMBL/GenBank/DDBJ whole genome shotgun (WGS) entry which is preliminary data.</text>
</comment>
<reference evidence="4 5" key="1">
    <citation type="submission" date="2021-11" db="EMBL/GenBank/DDBJ databases">
        <title>Draft genome sequence of Actinomycetospora sp. SF1 isolated from the rhizosphere soil.</title>
        <authorList>
            <person name="Duangmal K."/>
            <person name="Chantavorakit T."/>
        </authorList>
    </citation>
    <scope>NUCLEOTIDE SEQUENCE [LARGE SCALE GENOMIC DNA]</scope>
    <source>
        <strain evidence="4 5">TBRC 5722</strain>
    </source>
</reference>
<protein>
    <submittedName>
        <fullName evidence="4">Acyltransferase</fullName>
    </submittedName>
</protein>
<feature type="transmembrane region" description="Helical" evidence="2">
    <location>
        <begin position="197"/>
        <end position="215"/>
    </location>
</feature>
<feature type="transmembrane region" description="Helical" evidence="2">
    <location>
        <begin position="12"/>
        <end position="29"/>
    </location>
</feature>
<feature type="domain" description="Acyltransferase 3" evidence="3">
    <location>
        <begin position="7"/>
        <end position="333"/>
    </location>
</feature>
<feature type="transmembrane region" description="Helical" evidence="2">
    <location>
        <begin position="134"/>
        <end position="153"/>
    </location>
</feature>
<feature type="transmembrane region" description="Helical" evidence="2">
    <location>
        <begin position="222"/>
        <end position="240"/>
    </location>
</feature>
<accession>A0ABS8PC28</accession>
<feature type="transmembrane region" description="Helical" evidence="2">
    <location>
        <begin position="316"/>
        <end position="337"/>
    </location>
</feature>
<feature type="region of interest" description="Disordered" evidence="1">
    <location>
        <begin position="355"/>
        <end position="390"/>
    </location>
</feature>
<dbReference type="InterPro" id="IPR002656">
    <property type="entry name" value="Acyl_transf_3_dom"/>
</dbReference>
<dbReference type="Proteomes" id="UP001199469">
    <property type="component" value="Unassembled WGS sequence"/>
</dbReference>
<gene>
    <name evidence="4" type="ORF">LQ327_20635</name>
</gene>
<dbReference type="Pfam" id="PF01757">
    <property type="entry name" value="Acyl_transf_3"/>
    <property type="match status" value="1"/>
</dbReference>